<evidence type="ECO:0000313" key="3">
    <source>
        <dbReference type="Proteomes" id="UP000053097"/>
    </source>
</evidence>
<accession>A0A026VWF5</accession>
<sequence>MADSPGKNRRSATGPNAASYAWRERPTAAARTTAPSQSRRPIAHASCSRAARRARACRARALEIWGLREIETV</sequence>
<protein>
    <submittedName>
        <fullName evidence="2">Uncharacterized protein</fullName>
    </submittedName>
</protein>
<feature type="compositionally biased region" description="Low complexity" evidence="1">
    <location>
        <begin position="27"/>
        <end position="46"/>
    </location>
</feature>
<proteinExistence type="predicted"/>
<dbReference type="EMBL" id="KK107770">
    <property type="protein sequence ID" value="EZA47861.1"/>
    <property type="molecule type" value="Genomic_DNA"/>
</dbReference>
<name>A0A026VWF5_OOCBI</name>
<gene>
    <name evidence="2" type="ORF">X777_15180</name>
</gene>
<feature type="region of interest" description="Disordered" evidence="1">
    <location>
        <begin position="1"/>
        <end position="46"/>
    </location>
</feature>
<evidence type="ECO:0000256" key="1">
    <source>
        <dbReference type="SAM" id="MobiDB-lite"/>
    </source>
</evidence>
<dbReference type="Proteomes" id="UP000053097">
    <property type="component" value="Unassembled WGS sequence"/>
</dbReference>
<evidence type="ECO:0000313" key="2">
    <source>
        <dbReference type="EMBL" id="EZA47861.1"/>
    </source>
</evidence>
<reference evidence="2 3" key="1">
    <citation type="journal article" date="2014" name="Curr. Biol.">
        <title>The genome of the clonal raider ant Cerapachys biroi.</title>
        <authorList>
            <person name="Oxley P.R."/>
            <person name="Ji L."/>
            <person name="Fetter-Pruneda I."/>
            <person name="McKenzie S.K."/>
            <person name="Li C."/>
            <person name="Hu H."/>
            <person name="Zhang G."/>
            <person name="Kronauer D.J."/>
        </authorList>
    </citation>
    <scope>NUCLEOTIDE SEQUENCE [LARGE SCALE GENOMIC DNA]</scope>
</reference>
<keyword evidence="3" id="KW-1185">Reference proteome</keyword>
<organism evidence="2 3">
    <name type="scientific">Ooceraea biroi</name>
    <name type="common">Clonal raider ant</name>
    <name type="synonym">Cerapachys biroi</name>
    <dbReference type="NCBI Taxonomy" id="2015173"/>
    <lineage>
        <taxon>Eukaryota</taxon>
        <taxon>Metazoa</taxon>
        <taxon>Ecdysozoa</taxon>
        <taxon>Arthropoda</taxon>
        <taxon>Hexapoda</taxon>
        <taxon>Insecta</taxon>
        <taxon>Pterygota</taxon>
        <taxon>Neoptera</taxon>
        <taxon>Endopterygota</taxon>
        <taxon>Hymenoptera</taxon>
        <taxon>Apocrita</taxon>
        <taxon>Aculeata</taxon>
        <taxon>Formicoidea</taxon>
        <taxon>Formicidae</taxon>
        <taxon>Dorylinae</taxon>
        <taxon>Ooceraea</taxon>
    </lineage>
</organism>
<dbReference type="AlphaFoldDB" id="A0A026VWF5"/>